<reference evidence="2" key="2">
    <citation type="submission" date="2023-05" db="EMBL/GenBank/DDBJ databases">
        <authorList>
            <consortium name="Lawrence Berkeley National Laboratory"/>
            <person name="Steindorff A."/>
            <person name="Hensen N."/>
            <person name="Bonometti L."/>
            <person name="Westerberg I."/>
            <person name="Brannstrom I.O."/>
            <person name="Guillou S."/>
            <person name="Cros-Aarteil S."/>
            <person name="Calhoun S."/>
            <person name="Haridas S."/>
            <person name="Kuo A."/>
            <person name="Mondo S."/>
            <person name="Pangilinan J."/>
            <person name="Riley R."/>
            <person name="Labutti K."/>
            <person name="Andreopoulos B."/>
            <person name="Lipzen A."/>
            <person name="Chen C."/>
            <person name="Yanf M."/>
            <person name="Daum C."/>
            <person name="Ng V."/>
            <person name="Clum A."/>
            <person name="Ohm R."/>
            <person name="Martin F."/>
            <person name="Silar P."/>
            <person name="Natvig D."/>
            <person name="Lalanne C."/>
            <person name="Gautier V."/>
            <person name="Ament-Velasquez S.L."/>
            <person name="Kruys A."/>
            <person name="Hutchinson M.I."/>
            <person name="Powell A.J."/>
            <person name="Barry K."/>
            <person name="Miller A.N."/>
            <person name="Grigoriev I.V."/>
            <person name="Debuchy R."/>
            <person name="Gladieux P."/>
            <person name="Thoren M.H."/>
            <person name="Johannesson H."/>
        </authorList>
    </citation>
    <scope>NUCLEOTIDE SEQUENCE</scope>
    <source>
        <strain evidence="2">CBS 359.72</strain>
    </source>
</reference>
<keyword evidence="3" id="KW-1185">Reference proteome</keyword>
<feature type="compositionally biased region" description="Basic and acidic residues" evidence="1">
    <location>
        <begin position="139"/>
        <end position="155"/>
    </location>
</feature>
<evidence type="ECO:0000313" key="2">
    <source>
        <dbReference type="EMBL" id="KAK4247014.1"/>
    </source>
</evidence>
<gene>
    <name evidence="2" type="ORF">C7999DRAFT_32594</name>
</gene>
<proteinExistence type="predicted"/>
<dbReference type="AlphaFoldDB" id="A0AAN7CRK0"/>
<feature type="region of interest" description="Disordered" evidence="1">
    <location>
        <begin position="93"/>
        <end position="112"/>
    </location>
</feature>
<feature type="compositionally biased region" description="Acidic residues" evidence="1">
    <location>
        <begin position="101"/>
        <end position="112"/>
    </location>
</feature>
<evidence type="ECO:0000256" key="1">
    <source>
        <dbReference type="SAM" id="MobiDB-lite"/>
    </source>
</evidence>
<evidence type="ECO:0000313" key="3">
    <source>
        <dbReference type="Proteomes" id="UP001303647"/>
    </source>
</evidence>
<dbReference type="EMBL" id="MU857662">
    <property type="protein sequence ID" value="KAK4247014.1"/>
    <property type="molecule type" value="Genomic_DNA"/>
</dbReference>
<sequence length="356" mass="40079">MVRFELPESHRSTSTILLRRRPPTPASAKLTFRYSPCYGSDDNFEAGSCCSFDSSKQYFNKRPINPALPCSNSSNGEAKKQVSLLTLALAPDRESDYASDSSDDDRFDDSDGDYIPLAQQVLIIGPDSILVTHLPLSDKDKSRKEGDHDRVRTEETDSCELFSSSNSNNNQTSLSTTDTTPSSSSSITSSQHQPLKRRRQRSSPPPFPPPRAAGPNPSPPIPIPQTSSREREGHRTHHHYHHHHHHHHQQREQLEQRYEEPIPLRESWLNERLQISRAGPLFLSGFRAAARCAVDERLGNIQWQGSVGDDVVDFGNKGRSWVCRGCARPNSGFYFLCWGCRVHSRSSCCDSEEGRR</sequence>
<comment type="caution">
    <text evidence="2">The sequence shown here is derived from an EMBL/GenBank/DDBJ whole genome shotgun (WGS) entry which is preliminary data.</text>
</comment>
<dbReference type="Proteomes" id="UP001303647">
    <property type="component" value="Unassembled WGS sequence"/>
</dbReference>
<name>A0AAN7CRK0_9PEZI</name>
<organism evidence="2 3">
    <name type="scientific">Corynascus novoguineensis</name>
    <dbReference type="NCBI Taxonomy" id="1126955"/>
    <lineage>
        <taxon>Eukaryota</taxon>
        <taxon>Fungi</taxon>
        <taxon>Dikarya</taxon>
        <taxon>Ascomycota</taxon>
        <taxon>Pezizomycotina</taxon>
        <taxon>Sordariomycetes</taxon>
        <taxon>Sordariomycetidae</taxon>
        <taxon>Sordariales</taxon>
        <taxon>Chaetomiaceae</taxon>
        <taxon>Corynascus</taxon>
    </lineage>
</organism>
<accession>A0AAN7CRK0</accession>
<feature type="compositionally biased region" description="Basic residues" evidence="1">
    <location>
        <begin position="234"/>
        <end position="249"/>
    </location>
</feature>
<feature type="compositionally biased region" description="Pro residues" evidence="1">
    <location>
        <begin position="203"/>
        <end position="223"/>
    </location>
</feature>
<feature type="compositionally biased region" description="Low complexity" evidence="1">
    <location>
        <begin position="163"/>
        <end position="190"/>
    </location>
</feature>
<feature type="region of interest" description="Disordered" evidence="1">
    <location>
        <begin position="139"/>
        <end position="256"/>
    </location>
</feature>
<reference evidence="2" key="1">
    <citation type="journal article" date="2023" name="Mol. Phylogenet. Evol.">
        <title>Genome-scale phylogeny and comparative genomics of the fungal order Sordariales.</title>
        <authorList>
            <person name="Hensen N."/>
            <person name="Bonometti L."/>
            <person name="Westerberg I."/>
            <person name="Brannstrom I.O."/>
            <person name="Guillou S."/>
            <person name="Cros-Aarteil S."/>
            <person name="Calhoun S."/>
            <person name="Haridas S."/>
            <person name="Kuo A."/>
            <person name="Mondo S."/>
            <person name="Pangilinan J."/>
            <person name="Riley R."/>
            <person name="LaButti K."/>
            <person name="Andreopoulos B."/>
            <person name="Lipzen A."/>
            <person name="Chen C."/>
            <person name="Yan M."/>
            <person name="Daum C."/>
            <person name="Ng V."/>
            <person name="Clum A."/>
            <person name="Steindorff A."/>
            <person name="Ohm R.A."/>
            <person name="Martin F."/>
            <person name="Silar P."/>
            <person name="Natvig D.O."/>
            <person name="Lalanne C."/>
            <person name="Gautier V."/>
            <person name="Ament-Velasquez S.L."/>
            <person name="Kruys A."/>
            <person name="Hutchinson M.I."/>
            <person name="Powell A.J."/>
            <person name="Barry K."/>
            <person name="Miller A.N."/>
            <person name="Grigoriev I.V."/>
            <person name="Debuchy R."/>
            <person name="Gladieux P."/>
            <person name="Hiltunen Thoren M."/>
            <person name="Johannesson H."/>
        </authorList>
    </citation>
    <scope>NUCLEOTIDE SEQUENCE</scope>
    <source>
        <strain evidence="2">CBS 359.72</strain>
    </source>
</reference>
<protein>
    <submittedName>
        <fullName evidence="2">Uncharacterized protein</fullName>
    </submittedName>
</protein>